<gene>
    <name evidence="4" type="ORF">SAMN04488567_3680</name>
</gene>
<dbReference type="InterPro" id="IPR024654">
    <property type="entry name" value="Calcineurin-like_PHP_lpxH"/>
</dbReference>
<proteinExistence type="inferred from homology"/>
<dbReference type="Pfam" id="PF12850">
    <property type="entry name" value="Metallophos_2"/>
    <property type="match status" value="1"/>
</dbReference>
<dbReference type="InterPro" id="IPR029052">
    <property type="entry name" value="Metallo-depent_PP-like"/>
</dbReference>
<dbReference type="GO" id="GO:0046872">
    <property type="term" value="F:metal ion binding"/>
    <property type="evidence" value="ECO:0007669"/>
    <property type="project" value="UniProtKB-KW"/>
</dbReference>
<dbReference type="InterPro" id="IPR000979">
    <property type="entry name" value="Phosphodiesterase_MJ0936/Vps29"/>
</dbReference>
<evidence type="ECO:0000313" key="5">
    <source>
        <dbReference type="Proteomes" id="UP000198922"/>
    </source>
</evidence>
<name>A0A1G7JDC3_9RHOB</name>
<feature type="domain" description="Calcineurin-like phosphoesterase" evidence="3">
    <location>
        <begin position="1"/>
        <end position="138"/>
    </location>
</feature>
<dbReference type="RefSeq" id="WP_207497610.1">
    <property type="nucleotide sequence ID" value="NZ_FNAT01000009.1"/>
</dbReference>
<dbReference type="GO" id="GO:0016787">
    <property type="term" value="F:hydrolase activity"/>
    <property type="evidence" value="ECO:0007669"/>
    <property type="project" value="UniProtKB-UniRule"/>
</dbReference>
<comment type="cofactor">
    <cofactor evidence="2">
        <name>a divalent metal cation</name>
        <dbReference type="ChEBI" id="CHEBI:60240"/>
    </cofactor>
</comment>
<dbReference type="EC" id="3.1.4.-" evidence="2"/>
<dbReference type="Gene3D" id="3.60.21.10">
    <property type="match status" value="1"/>
</dbReference>
<evidence type="ECO:0000256" key="2">
    <source>
        <dbReference type="RuleBase" id="RU362039"/>
    </source>
</evidence>
<keyword evidence="2" id="KW-0479">Metal-binding</keyword>
<dbReference type="EMBL" id="FNAT01000009">
    <property type="protein sequence ID" value="SDF22930.1"/>
    <property type="molecule type" value="Genomic_DNA"/>
</dbReference>
<comment type="similarity">
    <text evidence="1 2">Belongs to the metallophosphoesterase superfamily. YfcE family.</text>
</comment>
<dbReference type="Proteomes" id="UP000198922">
    <property type="component" value="Unassembled WGS sequence"/>
</dbReference>
<dbReference type="STRING" id="521013.SAMN04488567_3680"/>
<sequence>MRVGVISDTHGLLRPEAIDALEGCDHILHAGDIGRDGLIGELEAIAPVTAIRGNVDTEGWAARFLETVETELAGTRIHMRHDLKTLGFDPGERNIAVVVSGHSHKPLIESRGGVLFLNPGAAGKRRFRLPVTLARLDLGPAGPRAELVHLID</sequence>
<evidence type="ECO:0000256" key="1">
    <source>
        <dbReference type="ARBA" id="ARBA00008950"/>
    </source>
</evidence>
<dbReference type="SUPFAM" id="SSF56300">
    <property type="entry name" value="Metallo-dependent phosphatases"/>
    <property type="match status" value="1"/>
</dbReference>
<reference evidence="5" key="1">
    <citation type="submission" date="2016-10" db="EMBL/GenBank/DDBJ databases">
        <authorList>
            <person name="Varghese N."/>
            <person name="Submissions S."/>
        </authorList>
    </citation>
    <scope>NUCLEOTIDE SEQUENCE [LARGE SCALE GENOMIC DNA]</scope>
    <source>
        <strain evidence="5">DSM 21424</strain>
    </source>
</reference>
<organism evidence="4 5">
    <name type="scientific">Limimaricola pyoseonensis</name>
    <dbReference type="NCBI Taxonomy" id="521013"/>
    <lineage>
        <taxon>Bacteria</taxon>
        <taxon>Pseudomonadati</taxon>
        <taxon>Pseudomonadota</taxon>
        <taxon>Alphaproteobacteria</taxon>
        <taxon>Rhodobacterales</taxon>
        <taxon>Paracoccaceae</taxon>
        <taxon>Limimaricola</taxon>
    </lineage>
</organism>
<evidence type="ECO:0000313" key="4">
    <source>
        <dbReference type="EMBL" id="SDF22930.1"/>
    </source>
</evidence>
<protein>
    <recommendedName>
        <fullName evidence="2">Phosphoesterase</fullName>
        <ecNumber evidence="2">3.1.4.-</ecNumber>
    </recommendedName>
</protein>
<dbReference type="AlphaFoldDB" id="A0A1G7JDC3"/>
<evidence type="ECO:0000259" key="3">
    <source>
        <dbReference type="Pfam" id="PF12850"/>
    </source>
</evidence>
<keyword evidence="5" id="KW-1185">Reference proteome</keyword>
<accession>A0A1G7JDC3</accession>
<dbReference type="NCBIfam" id="TIGR00040">
    <property type="entry name" value="yfcE"/>
    <property type="match status" value="1"/>
</dbReference>